<keyword evidence="2 6" id="KW-0413">Isomerase</keyword>
<dbReference type="GO" id="GO:0000455">
    <property type="term" value="P:enzyme-directed rRNA pseudouridine synthesis"/>
    <property type="evidence" value="ECO:0007669"/>
    <property type="project" value="UniProtKB-ARBA"/>
</dbReference>
<feature type="active site" evidence="4">
    <location>
        <position position="138"/>
    </location>
</feature>
<dbReference type="SMART" id="SM00363">
    <property type="entry name" value="S4"/>
    <property type="match status" value="1"/>
</dbReference>
<accession>A0A1D2QTK4</accession>
<organism evidence="8 9">
    <name type="scientific">Candidatus Endobugula sertula</name>
    <name type="common">Bugula neritina bacterial symbiont</name>
    <dbReference type="NCBI Taxonomy" id="62101"/>
    <lineage>
        <taxon>Bacteria</taxon>
        <taxon>Pseudomonadati</taxon>
        <taxon>Pseudomonadota</taxon>
        <taxon>Gammaproteobacteria</taxon>
        <taxon>Cellvibrionales</taxon>
        <taxon>Cellvibrionaceae</taxon>
        <taxon>Candidatus Endobugula</taxon>
    </lineage>
</organism>
<gene>
    <name evidence="8" type="ORF">AB835_00980</name>
</gene>
<dbReference type="GO" id="GO:0003723">
    <property type="term" value="F:RNA binding"/>
    <property type="evidence" value="ECO:0007669"/>
    <property type="project" value="UniProtKB-KW"/>
</dbReference>
<dbReference type="Pfam" id="PF00849">
    <property type="entry name" value="PseudoU_synth_2"/>
    <property type="match status" value="1"/>
</dbReference>
<comment type="catalytic activity">
    <reaction evidence="6">
        <text>a uridine in RNA = a pseudouridine in RNA</text>
        <dbReference type="Rhea" id="RHEA:48348"/>
        <dbReference type="Rhea" id="RHEA-COMP:12068"/>
        <dbReference type="Rhea" id="RHEA-COMP:12069"/>
        <dbReference type="ChEBI" id="CHEBI:65314"/>
        <dbReference type="ChEBI" id="CHEBI:65315"/>
    </reaction>
</comment>
<dbReference type="CDD" id="cd02869">
    <property type="entry name" value="PseudoU_synth_RluA_like"/>
    <property type="match status" value="1"/>
</dbReference>
<dbReference type="PROSITE" id="PS01129">
    <property type="entry name" value="PSI_RLU"/>
    <property type="match status" value="1"/>
</dbReference>
<evidence type="ECO:0000256" key="1">
    <source>
        <dbReference type="ARBA" id="ARBA00010876"/>
    </source>
</evidence>
<dbReference type="InterPro" id="IPR036986">
    <property type="entry name" value="S4_RNA-bd_sf"/>
</dbReference>
<evidence type="ECO:0000313" key="9">
    <source>
        <dbReference type="Proteomes" id="UP000242502"/>
    </source>
</evidence>
<keyword evidence="5" id="KW-0694">RNA-binding</keyword>
<dbReference type="AlphaFoldDB" id="A0A1D2QTK4"/>
<comment type="similarity">
    <text evidence="1 6">Belongs to the pseudouridine synthase RluA family.</text>
</comment>
<dbReference type="EC" id="5.4.99.-" evidence="6"/>
<evidence type="ECO:0000256" key="4">
    <source>
        <dbReference type="PIRSR" id="PIRSR606225-1"/>
    </source>
</evidence>
<dbReference type="NCBIfam" id="NF008385">
    <property type="entry name" value="PRK11180.1"/>
    <property type="match status" value="1"/>
</dbReference>
<evidence type="ECO:0000256" key="6">
    <source>
        <dbReference type="RuleBase" id="RU362028"/>
    </source>
</evidence>
<feature type="domain" description="RNA-binding S4" evidence="7">
    <location>
        <begin position="18"/>
        <end position="81"/>
    </location>
</feature>
<name>A0A1D2QTK4_9GAMM</name>
<dbReference type="Pfam" id="PF01479">
    <property type="entry name" value="S4"/>
    <property type="match status" value="1"/>
</dbReference>
<dbReference type="SUPFAM" id="SSF55174">
    <property type="entry name" value="Alpha-L RNA-binding motif"/>
    <property type="match status" value="1"/>
</dbReference>
<dbReference type="SUPFAM" id="SSF55120">
    <property type="entry name" value="Pseudouridine synthase"/>
    <property type="match status" value="1"/>
</dbReference>
<evidence type="ECO:0000259" key="7">
    <source>
        <dbReference type="SMART" id="SM00363"/>
    </source>
</evidence>
<dbReference type="PANTHER" id="PTHR21600:SF44">
    <property type="entry name" value="RIBOSOMAL LARGE SUBUNIT PSEUDOURIDINE SYNTHASE D"/>
    <property type="match status" value="1"/>
</dbReference>
<dbReference type="EMBL" id="MDLC01000003">
    <property type="protein sequence ID" value="ODS24870.1"/>
    <property type="molecule type" value="Genomic_DNA"/>
</dbReference>
<dbReference type="Proteomes" id="UP000242502">
    <property type="component" value="Unassembled WGS sequence"/>
</dbReference>
<comment type="function">
    <text evidence="6">Responsible for synthesis of pseudouridine from uracil.</text>
</comment>
<comment type="catalytic activity">
    <reaction evidence="3">
        <text>uridine(1911/1915/1917) in 23S rRNA = pseudouridine(1911/1915/1917) in 23S rRNA</text>
        <dbReference type="Rhea" id="RHEA:42524"/>
        <dbReference type="Rhea" id="RHEA-COMP:10097"/>
        <dbReference type="Rhea" id="RHEA-COMP:10098"/>
        <dbReference type="ChEBI" id="CHEBI:65314"/>
        <dbReference type="ChEBI" id="CHEBI:65315"/>
        <dbReference type="EC" id="5.4.99.23"/>
    </reaction>
</comment>
<evidence type="ECO:0000313" key="8">
    <source>
        <dbReference type="EMBL" id="ODS24870.1"/>
    </source>
</evidence>
<dbReference type="GO" id="GO:0160140">
    <property type="term" value="F:23S rRNA pseudouridine(1911/1915/1917) synthase activity"/>
    <property type="evidence" value="ECO:0007669"/>
    <property type="project" value="UniProtKB-EC"/>
</dbReference>
<comment type="caution">
    <text evidence="8">The sequence shown here is derived from an EMBL/GenBank/DDBJ whole genome shotgun (WGS) entry which is preliminary data.</text>
</comment>
<dbReference type="Gene3D" id="3.10.290.10">
    <property type="entry name" value="RNA-binding S4 domain"/>
    <property type="match status" value="1"/>
</dbReference>
<dbReference type="InterPro" id="IPR050188">
    <property type="entry name" value="RluA_PseudoU_synthase"/>
</dbReference>
<protein>
    <recommendedName>
        <fullName evidence="6">Pseudouridine synthase</fullName>
        <ecNumber evidence="6">5.4.99.-</ecNumber>
    </recommendedName>
</protein>
<dbReference type="PROSITE" id="PS50889">
    <property type="entry name" value="S4"/>
    <property type="match status" value="1"/>
</dbReference>
<dbReference type="NCBIfam" id="TIGR00005">
    <property type="entry name" value="rluA_subfam"/>
    <property type="match status" value="1"/>
</dbReference>
<dbReference type="InterPro" id="IPR020103">
    <property type="entry name" value="PsdUridine_synth_cat_dom_sf"/>
</dbReference>
<dbReference type="Gene3D" id="3.30.2350.10">
    <property type="entry name" value="Pseudouridine synthase"/>
    <property type="match status" value="1"/>
</dbReference>
<dbReference type="InterPro" id="IPR002942">
    <property type="entry name" value="S4_RNA-bd"/>
</dbReference>
<evidence type="ECO:0000256" key="2">
    <source>
        <dbReference type="ARBA" id="ARBA00023235"/>
    </source>
</evidence>
<proteinExistence type="inferred from homology"/>
<dbReference type="PANTHER" id="PTHR21600">
    <property type="entry name" value="MITOCHONDRIAL RNA PSEUDOURIDINE SYNTHASE"/>
    <property type="match status" value="1"/>
</dbReference>
<dbReference type="InterPro" id="IPR006224">
    <property type="entry name" value="PsdUridine_synth_RluA-like_CS"/>
</dbReference>
<dbReference type="InterPro" id="IPR006145">
    <property type="entry name" value="PsdUridine_synth_RsuA/RluA"/>
</dbReference>
<dbReference type="InterPro" id="IPR006225">
    <property type="entry name" value="PsdUridine_synth_RluC/D"/>
</dbReference>
<evidence type="ECO:0000256" key="5">
    <source>
        <dbReference type="PROSITE-ProRule" id="PRU00182"/>
    </source>
</evidence>
<dbReference type="STRING" id="62101.AB835_00980"/>
<evidence type="ECO:0000256" key="3">
    <source>
        <dbReference type="ARBA" id="ARBA00036882"/>
    </source>
</evidence>
<dbReference type="CDD" id="cd00165">
    <property type="entry name" value="S4"/>
    <property type="match status" value="1"/>
</dbReference>
<sequence>MSKSMQEHYMVSEDQSGKRLDQISAEVFSDYSRSRIQQWIKQAFITVDGRSRKPKDKLYGGEKLTLNVELEEDDRWEPQEISIPVVYHDEHIIVINKPAGLVVHPGAGVRDGTLLNGLLHLFPELAMLPRAGIVHRLDKDTTGLMVVAHSLLAHTHLVQQLQNRTLGREYEAVVMGELTGGGVIDKPIGRHPIHRTKMAVIDSPNGHCKEAITHYRLLKRFAGYTHIACQLETGRTHQIRVHLSHKNHPLVGDPVYLSRQRWISGSSVDLKALLISFSRQALHAKKLTLVHPETLEIMAWESNLPDDMQRLLTALYEDHQLRIAE</sequence>
<reference evidence="8 9" key="1">
    <citation type="journal article" date="2016" name="Appl. Environ. Microbiol.">
        <title>Lack of Overt Genome Reduction in the Bryostatin-Producing Bryozoan Symbiont "Candidatus Endobugula sertula".</title>
        <authorList>
            <person name="Miller I.J."/>
            <person name="Vanee N."/>
            <person name="Fong S.S."/>
            <person name="Lim-Fong G.E."/>
            <person name="Kwan J.C."/>
        </authorList>
    </citation>
    <scope>NUCLEOTIDE SEQUENCE [LARGE SCALE GENOMIC DNA]</scope>
    <source>
        <strain evidence="8">AB1-4</strain>
    </source>
</reference>